<organism evidence="1 2">
    <name type="scientific">Goodfellowiella coeruleoviolacea</name>
    <dbReference type="NCBI Taxonomy" id="334858"/>
    <lineage>
        <taxon>Bacteria</taxon>
        <taxon>Bacillati</taxon>
        <taxon>Actinomycetota</taxon>
        <taxon>Actinomycetes</taxon>
        <taxon>Pseudonocardiales</taxon>
        <taxon>Pseudonocardiaceae</taxon>
        <taxon>Goodfellowiella</taxon>
    </lineage>
</organism>
<dbReference type="Gene3D" id="3.40.30.10">
    <property type="entry name" value="Glutaredoxin"/>
    <property type="match status" value="1"/>
</dbReference>
<accession>A0AAE3GBV0</accession>
<dbReference type="EMBL" id="JAMTCK010000001">
    <property type="protein sequence ID" value="MCP2163303.1"/>
    <property type="molecule type" value="Genomic_DNA"/>
</dbReference>
<dbReference type="CDD" id="cd02972">
    <property type="entry name" value="DsbA_family"/>
    <property type="match status" value="1"/>
</dbReference>
<dbReference type="InterPro" id="IPR036249">
    <property type="entry name" value="Thioredoxin-like_sf"/>
</dbReference>
<dbReference type="RefSeq" id="WP_253765815.1">
    <property type="nucleotide sequence ID" value="NZ_JAMTCK010000001.1"/>
</dbReference>
<dbReference type="Pfam" id="PF22234">
    <property type="entry name" value="Rv2466c-like"/>
    <property type="match status" value="1"/>
</dbReference>
<comment type="caution">
    <text evidence="1">The sequence shown here is derived from an EMBL/GenBank/DDBJ whole genome shotgun (WGS) entry which is preliminary data.</text>
</comment>
<dbReference type="AlphaFoldDB" id="A0AAE3GBV0"/>
<dbReference type="InterPro" id="IPR053977">
    <property type="entry name" value="Rv2466c-like"/>
</dbReference>
<gene>
    <name evidence="1" type="ORF">LX83_000143</name>
</gene>
<reference evidence="1" key="1">
    <citation type="submission" date="2022-06" db="EMBL/GenBank/DDBJ databases">
        <title>Genomic Encyclopedia of Archaeal and Bacterial Type Strains, Phase II (KMG-II): from individual species to whole genera.</title>
        <authorList>
            <person name="Goeker M."/>
        </authorList>
    </citation>
    <scope>NUCLEOTIDE SEQUENCE</scope>
    <source>
        <strain evidence="1">DSM 43935</strain>
    </source>
</reference>
<dbReference type="Proteomes" id="UP001206128">
    <property type="component" value="Unassembled WGS sequence"/>
</dbReference>
<evidence type="ECO:0000313" key="2">
    <source>
        <dbReference type="Proteomes" id="UP001206128"/>
    </source>
</evidence>
<sequence length="209" mass="22729">MTDDAAAPGGAVEVDLWFDPICPWAWVTSRWLVEVREVREIDLRFHLMSLAVLNEGRELPEKYQVMMDNGWHLSRIAVAAVRDHGAKVLDPLYTAMGNRIHHGGDEDYPRVAAAALAEVGLPAELSAAGADATLDAQIRDSHTAGISSVGEDVGTPIVRINGSACFGPVLSRIPRGEQAGQLFDGARLLSGYPHFFELKRTRTAEPAFD</sequence>
<keyword evidence="2" id="KW-1185">Reference proteome</keyword>
<name>A0AAE3GBV0_9PSEU</name>
<proteinExistence type="predicted"/>
<evidence type="ECO:0000313" key="1">
    <source>
        <dbReference type="EMBL" id="MCP2163303.1"/>
    </source>
</evidence>
<dbReference type="SUPFAM" id="SSF52833">
    <property type="entry name" value="Thioredoxin-like"/>
    <property type="match status" value="1"/>
</dbReference>
<protein>
    <submittedName>
        <fullName evidence="1">DSBA-like thioredoxin domain-containing protein</fullName>
    </submittedName>
</protein>